<protein>
    <submittedName>
        <fullName evidence="1">Uncharacterized protein</fullName>
    </submittedName>
</protein>
<gene>
    <name evidence="1" type="ORF">NCTC7878_00437</name>
</gene>
<organism evidence="1 2">
    <name type="scientific">Staphylococcus aureus</name>
    <dbReference type="NCBI Taxonomy" id="1280"/>
    <lineage>
        <taxon>Bacteria</taxon>
        <taxon>Bacillati</taxon>
        <taxon>Bacillota</taxon>
        <taxon>Bacilli</taxon>
        <taxon>Bacillales</taxon>
        <taxon>Staphylococcaceae</taxon>
        <taxon>Staphylococcus</taxon>
    </lineage>
</organism>
<sequence>MKIKILQHYSETRIKELQIVDEIDDILLEREFYGASAEQVLEFIHQSERIGHQQTEALMNYIRDLPTEEYDDEDI</sequence>
<reference evidence="1 2" key="1">
    <citation type="submission" date="2018-06" db="EMBL/GenBank/DDBJ databases">
        <authorList>
            <consortium name="Pathogen Informatics"/>
            <person name="Doyle S."/>
        </authorList>
    </citation>
    <scope>NUCLEOTIDE SEQUENCE [LARGE SCALE GENOMIC DNA]</scope>
    <source>
        <strain evidence="1 2">NCTC7878</strain>
    </source>
</reference>
<accession>A0A2X2K9W2</accession>
<name>A0A2X2K9W2_STAAU</name>
<proteinExistence type="predicted"/>
<dbReference type="Proteomes" id="UP000249913">
    <property type="component" value="Unassembled WGS sequence"/>
</dbReference>
<dbReference type="EMBL" id="UAUX01000003">
    <property type="protein sequence ID" value="SPZ97015.1"/>
    <property type="molecule type" value="Genomic_DNA"/>
</dbReference>
<evidence type="ECO:0000313" key="1">
    <source>
        <dbReference type="EMBL" id="SPZ97015.1"/>
    </source>
</evidence>
<evidence type="ECO:0000313" key="2">
    <source>
        <dbReference type="Proteomes" id="UP000249913"/>
    </source>
</evidence>
<dbReference type="AlphaFoldDB" id="A0A2X2K9W2"/>